<dbReference type="Gene3D" id="1.10.357.10">
    <property type="entry name" value="Tetracycline Repressor, domain 2"/>
    <property type="match status" value="1"/>
</dbReference>
<evidence type="ECO:0000256" key="1">
    <source>
        <dbReference type="ARBA" id="ARBA00023015"/>
    </source>
</evidence>
<dbReference type="AlphaFoldDB" id="A0A244CRR6"/>
<comment type="caution">
    <text evidence="6">The sequence shown here is derived from an EMBL/GenBank/DDBJ whole genome shotgun (WGS) entry which is preliminary data.</text>
</comment>
<dbReference type="InterPro" id="IPR009057">
    <property type="entry name" value="Homeodomain-like_sf"/>
</dbReference>
<dbReference type="Proteomes" id="UP000194841">
    <property type="component" value="Unassembled WGS sequence"/>
</dbReference>
<evidence type="ECO:0000313" key="6">
    <source>
        <dbReference type="EMBL" id="OUL58166.1"/>
    </source>
</evidence>
<dbReference type="InterPro" id="IPR001647">
    <property type="entry name" value="HTH_TetR"/>
</dbReference>
<dbReference type="PANTHER" id="PTHR47506:SF8">
    <property type="entry name" value="REPRESSOR OF PUTATIVE XENOBIOTIC REDUCTASE TETR FAMILY-RELATED"/>
    <property type="match status" value="1"/>
</dbReference>
<sequence length="194" mass="21761">MRNAEFDKQAVLRHAMNTFMEYGYAKTSMQKLTQATGLHPGSIYCAFGNKQGLLLQAIAQYQQDKNEEFLSFFTNTATVIDNLSAYLHHIVEQCTRCDTSKVCLLSKTLSEVSGHDPTIMSVLTDNIEIYQQALTAQFSQAIDNKEITSDKSAQELAQFFAMGIYGLRTYSQSHPDPEVLARLAQQLLACVCQR</sequence>
<protein>
    <submittedName>
        <fullName evidence="6">TetR family transcriptional regulator</fullName>
    </submittedName>
</protein>
<dbReference type="PROSITE" id="PS50977">
    <property type="entry name" value="HTH_TETR_2"/>
    <property type="match status" value="1"/>
</dbReference>
<dbReference type="Pfam" id="PF00440">
    <property type="entry name" value="TetR_N"/>
    <property type="match status" value="1"/>
</dbReference>
<dbReference type="Pfam" id="PF16925">
    <property type="entry name" value="TetR_C_13"/>
    <property type="match status" value="1"/>
</dbReference>
<dbReference type="EMBL" id="MWPV01000002">
    <property type="protein sequence ID" value="OUL58166.1"/>
    <property type="molecule type" value="Genomic_DNA"/>
</dbReference>
<gene>
    <name evidence="6" type="ORF">B1199_07370</name>
</gene>
<dbReference type="RefSeq" id="WP_086743472.1">
    <property type="nucleotide sequence ID" value="NZ_MWPV01000002.1"/>
</dbReference>
<organism evidence="6 7">
    <name type="scientific">Pseudoalteromonas ulvae</name>
    <dbReference type="NCBI Taxonomy" id="107327"/>
    <lineage>
        <taxon>Bacteria</taxon>
        <taxon>Pseudomonadati</taxon>
        <taxon>Pseudomonadota</taxon>
        <taxon>Gammaproteobacteria</taxon>
        <taxon>Alteromonadales</taxon>
        <taxon>Pseudoalteromonadaceae</taxon>
        <taxon>Pseudoalteromonas</taxon>
    </lineage>
</organism>
<dbReference type="SUPFAM" id="SSF46689">
    <property type="entry name" value="Homeodomain-like"/>
    <property type="match status" value="1"/>
</dbReference>
<keyword evidence="7" id="KW-1185">Reference proteome</keyword>
<reference evidence="6 7" key="1">
    <citation type="submission" date="2017-02" db="EMBL/GenBank/DDBJ databases">
        <title>Pseudoalteromonas ulvae TC14 Genome.</title>
        <authorList>
            <person name="Molmeret M."/>
        </authorList>
    </citation>
    <scope>NUCLEOTIDE SEQUENCE [LARGE SCALE GENOMIC DNA]</scope>
    <source>
        <strain evidence="6">TC14</strain>
    </source>
</reference>
<dbReference type="PANTHER" id="PTHR47506">
    <property type="entry name" value="TRANSCRIPTIONAL REGULATORY PROTEIN"/>
    <property type="match status" value="1"/>
</dbReference>
<dbReference type="OrthoDB" id="270177at2"/>
<dbReference type="InterPro" id="IPR023772">
    <property type="entry name" value="DNA-bd_HTH_TetR-type_CS"/>
</dbReference>
<dbReference type="GO" id="GO:0003677">
    <property type="term" value="F:DNA binding"/>
    <property type="evidence" value="ECO:0007669"/>
    <property type="project" value="UniProtKB-UniRule"/>
</dbReference>
<feature type="domain" description="HTH tetR-type" evidence="5">
    <location>
        <begin position="5"/>
        <end position="65"/>
    </location>
</feature>
<evidence type="ECO:0000313" key="7">
    <source>
        <dbReference type="Proteomes" id="UP000194841"/>
    </source>
</evidence>
<name>A0A244CRR6_PSEDV</name>
<keyword evidence="3" id="KW-0804">Transcription</keyword>
<dbReference type="Gene3D" id="1.10.10.60">
    <property type="entry name" value="Homeodomain-like"/>
    <property type="match status" value="1"/>
</dbReference>
<keyword evidence="1" id="KW-0805">Transcription regulation</keyword>
<evidence type="ECO:0000256" key="2">
    <source>
        <dbReference type="ARBA" id="ARBA00023125"/>
    </source>
</evidence>
<evidence type="ECO:0000256" key="3">
    <source>
        <dbReference type="ARBA" id="ARBA00023163"/>
    </source>
</evidence>
<dbReference type="InterPro" id="IPR011075">
    <property type="entry name" value="TetR_C"/>
</dbReference>
<feature type="DNA-binding region" description="H-T-H motif" evidence="4">
    <location>
        <begin position="28"/>
        <end position="47"/>
    </location>
</feature>
<accession>A0A244CRR6</accession>
<evidence type="ECO:0000256" key="4">
    <source>
        <dbReference type="PROSITE-ProRule" id="PRU00335"/>
    </source>
</evidence>
<proteinExistence type="predicted"/>
<keyword evidence="2 4" id="KW-0238">DNA-binding</keyword>
<dbReference type="InterPro" id="IPR036271">
    <property type="entry name" value="Tet_transcr_reg_TetR-rel_C_sf"/>
</dbReference>
<dbReference type="PRINTS" id="PR00455">
    <property type="entry name" value="HTHTETR"/>
</dbReference>
<evidence type="ECO:0000259" key="5">
    <source>
        <dbReference type="PROSITE" id="PS50977"/>
    </source>
</evidence>
<dbReference type="SUPFAM" id="SSF48498">
    <property type="entry name" value="Tetracyclin repressor-like, C-terminal domain"/>
    <property type="match status" value="1"/>
</dbReference>
<dbReference type="PROSITE" id="PS01081">
    <property type="entry name" value="HTH_TETR_1"/>
    <property type="match status" value="1"/>
</dbReference>